<feature type="compositionally biased region" description="Acidic residues" evidence="1">
    <location>
        <begin position="256"/>
        <end position="272"/>
    </location>
</feature>
<organism evidence="2 3">
    <name type="scientific">Vanrija albida</name>
    <dbReference type="NCBI Taxonomy" id="181172"/>
    <lineage>
        <taxon>Eukaryota</taxon>
        <taxon>Fungi</taxon>
        <taxon>Dikarya</taxon>
        <taxon>Basidiomycota</taxon>
        <taxon>Agaricomycotina</taxon>
        <taxon>Tremellomycetes</taxon>
        <taxon>Trichosporonales</taxon>
        <taxon>Trichosporonaceae</taxon>
        <taxon>Vanrija</taxon>
    </lineage>
</organism>
<feature type="compositionally biased region" description="Basic and acidic residues" evidence="1">
    <location>
        <begin position="36"/>
        <end position="46"/>
    </location>
</feature>
<proteinExistence type="predicted"/>
<sequence length="412" mass="45781">MRTRASPVPEDDFEVVALAEAKEYAAVQENAAARKRVSEENAERKKQGLAAKKLPPKIVPKAAKGKGRVRRSNSVTSEQLSSGDERGYVEYEGQVMLPFDPLPLLARTRVDTPVSLVRGAEAKPNRRGQSKSKRERMSEPHSPLGKNPNPSSDIQLDVKPDIEIDVKPKTELDIKPDINLDVKPKFEHNLKTKVELDVKPDIKPEVEAKTEPRIPTSSGSAAPSPLEGRWDQACHDAPVVNSDYLPRTDDHSAESAESEALEDDDEYDEEDMIVTVPWASDTKTAPQAVVEDASSVVDDGEEDEQYSDDDLFHCKLPRWPTLTKASISTGEPSQRATDSISKSVDKWQERPNFPATPEQRLRGPYLLDKENPAMAIPASINRFLRDYQRDGTQFLYNKYKQGVGGILGDDMG</sequence>
<feature type="compositionally biased region" description="Low complexity" evidence="1">
    <location>
        <begin position="288"/>
        <end position="297"/>
    </location>
</feature>
<gene>
    <name evidence="2" type="ORF">Q8F55_000869</name>
</gene>
<dbReference type="RefSeq" id="XP_069213064.1">
    <property type="nucleotide sequence ID" value="XM_069349520.1"/>
</dbReference>
<dbReference type="Proteomes" id="UP001565368">
    <property type="component" value="Unassembled WGS sequence"/>
</dbReference>
<dbReference type="InterPro" id="IPR050496">
    <property type="entry name" value="SNF2_RAD54_helicase_repair"/>
</dbReference>
<dbReference type="GeneID" id="95981912"/>
<dbReference type="PANTHER" id="PTHR45629:SF7">
    <property type="entry name" value="DNA EXCISION REPAIR PROTEIN ERCC-6-RELATED"/>
    <property type="match status" value="1"/>
</dbReference>
<evidence type="ECO:0000313" key="2">
    <source>
        <dbReference type="EMBL" id="KAL1413120.1"/>
    </source>
</evidence>
<dbReference type="InterPro" id="IPR038718">
    <property type="entry name" value="SNF2-like_sf"/>
</dbReference>
<keyword evidence="3" id="KW-1185">Reference proteome</keyword>
<feature type="region of interest" description="Disordered" evidence="1">
    <location>
        <begin position="113"/>
        <end position="162"/>
    </location>
</feature>
<evidence type="ECO:0000313" key="3">
    <source>
        <dbReference type="Proteomes" id="UP001565368"/>
    </source>
</evidence>
<dbReference type="Gene3D" id="3.40.50.10810">
    <property type="entry name" value="Tandem AAA-ATPase domain"/>
    <property type="match status" value="1"/>
</dbReference>
<evidence type="ECO:0008006" key="4">
    <source>
        <dbReference type="Google" id="ProtNLM"/>
    </source>
</evidence>
<reference evidence="2 3" key="1">
    <citation type="submission" date="2023-08" db="EMBL/GenBank/DDBJ databases">
        <title>Annotated Genome Sequence of Vanrija albida AlHP1.</title>
        <authorList>
            <person name="Herzog R."/>
        </authorList>
    </citation>
    <scope>NUCLEOTIDE SEQUENCE [LARGE SCALE GENOMIC DNA]</scope>
    <source>
        <strain evidence="2 3">AlHP1</strain>
    </source>
</reference>
<comment type="caution">
    <text evidence="2">The sequence shown here is derived from an EMBL/GenBank/DDBJ whole genome shotgun (WGS) entry which is preliminary data.</text>
</comment>
<feature type="region of interest" description="Disordered" evidence="1">
    <location>
        <begin position="30"/>
        <end position="87"/>
    </location>
</feature>
<feature type="compositionally biased region" description="Basic and acidic residues" evidence="1">
    <location>
        <begin position="203"/>
        <end position="212"/>
    </location>
</feature>
<feature type="region of interest" description="Disordered" evidence="1">
    <location>
        <begin position="323"/>
        <end position="359"/>
    </location>
</feature>
<evidence type="ECO:0000256" key="1">
    <source>
        <dbReference type="SAM" id="MobiDB-lite"/>
    </source>
</evidence>
<feature type="compositionally biased region" description="Basic residues" evidence="1">
    <location>
        <begin position="125"/>
        <end position="134"/>
    </location>
</feature>
<dbReference type="PANTHER" id="PTHR45629">
    <property type="entry name" value="SNF2/RAD54 FAMILY MEMBER"/>
    <property type="match status" value="1"/>
</dbReference>
<dbReference type="EMBL" id="JBBXJM010000001">
    <property type="protein sequence ID" value="KAL1413120.1"/>
    <property type="molecule type" value="Genomic_DNA"/>
</dbReference>
<feature type="region of interest" description="Disordered" evidence="1">
    <location>
        <begin position="203"/>
        <end position="311"/>
    </location>
</feature>
<feature type="compositionally biased region" description="Acidic residues" evidence="1">
    <location>
        <begin position="298"/>
        <end position="309"/>
    </location>
</feature>
<feature type="compositionally biased region" description="Polar residues" evidence="1">
    <location>
        <begin position="72"/>
        <end position="82"/>
    </location>
</feature>
<accession>A0ABR3QEP6</accession>
<name>A0ABR3QEP6_9TREE</name>
<protein>
    <recommendedName>
        <fullName evidence="4">Inner centromere protein ARK-binding domain-containing protein</fullName>
    </recommendedName>
</protein>
<feature type="compositionally biased region" description="Polar residues" evidence="1">
    <location>
        <begin position="323"/>
        <end position="342"/>
    </location>
</feature>